<accession>A0A0E9VUY6</accession>
<reference evidence="1" key="2">
    <citation type="journal article" date="2015" name="Fish Shellfish Immunol.">
        <title>Early steps in the European eel (Anguilla anguilla)-Vibrio vulnificus interaction in the gills: Role of the RtxA13 toxin.</title>
        <authorList>
            <person name="Callol A."/>
            <person name="Pajuelo D."/>
            <person name="Ebbesson L."/>
            <person name="Teles M."/>
            <person name="MacKenzie S."/>
            <person name="Amaro C."/>
        </authorList>
    </citation>
    <scope>NUCLEOTIDE SEQUENCE</scope>
</reference>
<reference evidence="1" key="1">
    <citation type="submission" date="2014-11" db="EMBL/GenBank/DDBJ databases">
        <authorList>
            <person name="Amaro Gonzalez C."/>
        </authorList>
    </citation>
    <scope>NUCLEOTIDE SEQUENCE</scope>
</reference>
<organism evidence="1">
    <name type="scientific">Anguilla anguilla</name>
    <name type="common">European freshwater eel</name>
    <name type="synonym">Muraena anguilla</name>
    <dbReference type="NCBI Taxonomy" id="7936"/>
    <lineage>
        <taxon>Eukaryota</taxon>
        <taxon>Metazoa</taxon>
        <taxon>Chordata</taxon>
        <taxon>Craniata</taxon>
        <taxon>Vertebrata</taxon>
        <taxon>Euteleostomi</taxon>
        <taxon>Actinopterygii</taxon>
        <taxon>Neopterygii</taxon>
        <taxon>Teleostei</taxon>
        <taxon>Anguilliformes</taxon>
        <taxon>Anguillidae</taxon>
        <taxon>Anguilla</taxon>
    </lineage>
</organism>
<sequence length="42" mass="4759">MFYANIRFHVLTSEATGCIHIPQITGNNSRKHAHVINNLLLN</sequence>
<name>A0A0E9VUY6_ANGAN</name>
<dbReference type="AlphaFoldDB" id="A0A0E9VUY6"/>
<proteinExistence type="predicted"/>
<dbReference type="EMBL" id="GBXM01026603">
    <property type="protein sequence ID" value="JAH81974.1"/>
    <property type="molecule type" value="Transcribed_RNA"/>
</dbReference>
<dbReference type="EMBL" id="GBXM01040969">
    <property type="protein sequence ID" value="JAH67608.1"/>
    <property type="molecule type" value="Transcribed_RNA"/>
</dbReference>
<protein>
    <submittedName>
        <fullName evidence="1">Uncharacterized protein</fullName>
    </submittedName>
</protein>
<evidence type="ECO:0000313" key="1">
    <source>
        <dbReference type="EMBL" id="JAH81974.1"/>
    </source>
</evidence>